<keyword evidence="3" id="KW-0645">Protease</keyword>
<keyword evidence="7 8" id="KW-0472">Membrane</keyword>
<feature type="transmembrane region" description="Helical" evidence="8">
    <location>
        <begin position="378"/>
        <end position="395"/>
    </location>
</feature>
<feature type="transmembrane region" description="Helical" evidence="8">
    <location>
        <begin position="250"/>
        <end position="268"/>
    </location>
</feature>
<dbReference type="InterPro" id="IPR035952">
    <property type="entry name" value="Rhomboid-like_sf"/>
</dbReference>
<feature type="transmembrane region" description="Helical" evidence="8">
    <location>
        <begin position="310"/>
        <end position="327"/>
    </location>
</feature>
<dbReference type="Gene3D" id="1.20.1540.10">
    <property type="entry name" value="Rhomboid-like"/>
    <property type="match status" value="2"/>
</dbReference>
<evidence type="ECO:0000256" key="3">
    <source>
        <dbReference type="ARBA" id="ARBA00022670"/>
    </source>
</evidence>
<feature type="domain" description="Peptidase S54 rhomboid" evidence="9">
    <location>
        <begin position="67"/>
        <end position="212"/>
    </location>
</feature>
<feature type="transmembrane region" description="Helical" evidence="8">
    <location>
        <begin position="198"/>
        <end position="216"/>
    </location>
</feature>
<feature type="transmembrane region" description="Helical" evidence="8">
    <location>
        <begin position="108"/>
        <end position="127"/>
    </location>
</feature>
<evidence type="ECO:0000256" key="8">
    <source>
        <dbReference type="SAM" id="Phobius"/>
    </source>
</evidence>
<proteinExistence type="evidence at transcript level"/>
<evidence type="ECO:0000256" key="6">
    <source>
        <dbReference type="ARBA" id="ARBA00022989"/>
    </source>
</evidence>
<dbReference type="AlphaFoldDB" id="A0A131XVX3"/>
<dbReference type="Pfam" id="PF01694">
    <property type="entry name" value="Rhomboid"/>
    <property type="match status" value="2"/>
</dbReference>
<feature type="domain" description="Peptidase S54 rhomboid" evidence="9">
    <location>
        <begin position="296"/>
        <end position="450"/>
    </location>
</feature>
<dbReference type="SUPFAM" id="SSF144091">
    <property type="entry name" value="Rhomboid-like"/>
    <property type="match status" value="2"/>
</dbReference>
<evidence type="ECO:0000256" key="2">
    <source>
        <dbReference type="ARBA" id="ARBA00009045"/>
    </source>
</evidence>
<feature type="transmembrane region" description="Helical" evidence="8">
    <location>
        <begin position="432"/>
        <end position="452"/>
    </location>
</feature>
<evidence type="ECO:0000256" key="5">
    <source>
        <dbReference type="ARBA" id="ARBA00022801"/>
    </source>
</evidence>
<comment type="subcellular location">
    <subcellularLocation>
        <location evidence="1">Membrane</location>
        <topology evidence="1">Multi-pass membrane protein</topology>
    </subcellularLocation>
</comment>
<evidence type="ECO:0000256" key="4">
    <source>
        <dbReference type="ARBA" id="ARBA00022692"/>
    </source>
</evidence>
<dbReference type="EMBL" id="GEFM01006055">
    <property type="protein sequence ID" value="JAP69741.1"/>
    <property type="molecule type" value="mRNA"/>
</dbReference>
<reference evidence="10" key="1">
    <citation type="submission" date="2016-02" db="EMBL/GenBank/DDBJ databases">
        <title>RNAseq analyses of the midgut from blood- or serum-fed Ixodes ricinus ticks.</title>
        <authorList>
            <person name="Perner J."/>
            <person name="Provaznik J."/>
            <person name="Schrenkova J."/>
            <person name="Urbanova V."/>
            <person name="Ribeiro J.M."/>
            <person name="Kopacek P."/>
        </authorList>
    </citation>
    <scope>NUCLEOTIDE SEQUENCE</scope>
    <source>
        <tissue evidence="10">Gut</tissue>
    </source>
</reference>
<dbReference type="FunFam" id="1.20.1540.10:FF:000008">
    <property type="entry name" value="RHOMBOID-like protein 13"/>
    <property type="match status" value="1"/>
</dbReference>
<dbReference type="PANTHER" id="PTHR43066:SF1">
    <property type="entry name" value="RHOMBOID PROTEIN 2"/>
    <property type="match status" value="1"/>
</dbReference>
<evidence type="ECO:0000259" key="9">
    <source>
        <dbReference type="Pfam" id="PF01694"/>
    </source>
</evidence>
<keyword evidence="4 8" id="KW-0812">Transmembrane</keyword>
<evidence type="ECO:0000256" key="1">
    <source>
        <dbReference type="ARBA" id="ARBA00004141"/>
    </source>
</evidence>
<dbReference type="PANTHER" id="PTHR43066">
    <property type="entry name" value="RHOMBOID-RELATED PROTEIN"/>
    <property type="match status" value="1"/>
</dbReference>
<sequence length="453" mass="50811">MRRRQQRDTMGVLLLLNHVVYQIGLDVIPPVTLAIVVAQACTFLGLVDLPWRSPAEACISVDKVVFRGQWWRILFAAFEHGDSFHLYYNMVSFIWKGIRMETELGSAYFLYIVCLFTGLTGVTLVGLSYLCGMFVNPSFYYQCAVGFSAVIFALKVLNNHYWPGISPTIMGMSVSMPSGLIVWAELVLIQLVTPNASFLGHLAGILVGLAYVHDIVKPFADLIWRLLGQGPVYIARGVSSPRRGWQRSLGASRIPVGAALISGALVAHKMRLLPAFLSYKLNNPCVNSYLVLKQERWEQLLVPALHTYNSMHLMYTVVSLLGLGFYLERRLGTVRFALTTLAATVATNLAYCLMTHFVLPFAKEIDGIPHFEMEYKCFLGMTGALMALKVIYSYYYPYAGYLLFFIEVPVPKFIGLVLEIALLHFLLPHVWIVGNVVGFAVGIVYVFCCMYLY</sequence>
<keyword evidence="6 8" id="KW-1133">Transmembrane helix</keyword>
<organism evidence="10">
    <name type="scientific">Ixodes ricinus</name>
    <name type="common">Common tick</name>
    <name type="synonym">Acarus ricinus</name>
    <dbReference type="NCBI Taxonomy" id="34613"/>
    <lineage>
        <taxon>Eukaryota</taxon>
        <taxon>Metazoa</taxon>
        <taxon>Ecdysozoa</taxon>
        <taxon>Arthropoda</taxon>
        <taxon>Chelicerata</taxon>
        <taxon>Arachnida</taxon>
        <taxon>Acari</taxon>
        <taxon>Parasitiformes</taxon>
        <taxon>Ixodida</taxon>
        <taxon>Ixodoidea</taxon>
        <taxon>Ixodidae</taxon>
        <taxon>Ixodinae</taxon>
        <taxon>Ixodes</taxon>
    </lineage>
</organism>
<feature type="transmembrane region" description="Helical" evidence="8">
    <location>
        <begin position="334"/>
        <end position="358"/>
    </location>
</feature>
<protein>
    <submittedName>
        <fullName evidence="10">Putative rhomboid domain-containing protein 1</fullName>
    </submittedName>
</protein>
<accession>A0A131XVX3</accession>
<dbReference type="GO" id="GO:0016020">
    <property type="term" value="C:membrane"/>
    <property type="evidence" value="ECO:0007669"/>
    <property type="project" value="UniProtKB-SubCell"/>
</dbReference>
<name>A0A131XVX3_IXORI</name>
<dbReference type="GO" id="GO:0004252">
    <property type="term" value="F:serine-type endopeptidase activity"/>
    <property type="evidence" value="ECO:0007669"/>
    <property type="project" value="InterPro"/>
</dbReference>
<feature type="transmembrane region" description="Helical" evidence="8">
    <location>
        <begin position="169"/>
        <end position="192"/>
    </location>
</feature>
<comment type="similarity">
    <text evidence="2">Belongs to the peptidase S54 family.</text>
</comment>
<feature type="transmembrane region" description="Helical" evidence="8">
    <location>
        <begin position="402"/>
        <end position="426"/>
    </location>
</feature>
<dbReference type="GO" id="GO:0006508">
    <property type="term" value="P:proteolysis"/>
    <property type="evidence" value="ECO:0007669"/>
    <property type="project" value="UniProtKB-KW"/>
</dbReference>
<evidence type="ECO:0000313" key="10">
    <source>
        <dbReference type="EMBL" id="JAP69741.1"/>
    </source>
</evidence>
<feature type="transmembrane region" description="Helical" evidence="8">
    <location>
        <begin position="139"/>
        <end position="157"/>
    </location>
</feature>
<dbReference type="InterPro" id="IPR022764">
    <property type="entry name" value="Peptidase_S54_rhomboid_dom"/>
</dbReference>
<keyword evidence="5" id="KW-0378">Hydrolase</keyword>
<evidence type="ECO:0000256" key="7">
    <source>
        <dbReference type="ARBA" id="ARBA00023136"/>
    </source>
</evidence>